<gene>
    <name evidence="1" type="ORF">GOB87_12560</name>
</gene>
<reference evidence="1" key="1">
    <citation type="submission" date="2019-11" db="EMBL/GenBank/DDBJ databases">
        <title>Description of new Acetobacter species.</title>
        <authorList>
            <person name="Cleenwerck I."/>
            <person name="Sombolestani A.S."/>
        </authorList>
    </citation>
    <scope>NUCLEOTIDE SEQUENCE</scope>
    <source>
        <strain evidence="1">LMG 1626</strain>
    </source>
</reference>
<comment type="caution">
    <text evidence="1">The sequence shown here is derived from an EMBL/GenBank/DDBJ whole genome shotgun (WGS) entry which is preliminary data.</text>
</comment>
<keyword evidence="2" id="KW-1185">Reference proteome</keyword>
<organism evidence="1 2">
    <name type="scientific">Acetobacter estunensis</name>
    <dbReference type="NCBI Taxonomy" id="104097"/>
    <lineage>
        <taxon>Bacteria</taxon>
        <taxon>Pseudomonadati</taxon>
        <taxon>Pseudomonadota</taxon>
        <taxon>Alphaproteobacteria</taxon>
        <taxon>Acetobacterales</taxon>
        <taxon>Acetobacteraceae</taxon>
        <taxon>Acetobacter</taxon>
    </lineage>
</organism>
<dbReference type="RefSeq" id="WP_166317435.1">
    <property type="nucleotide sequence ID" value="NZ_WOTH01000032.1"/>
</dbReference>
<proteinExistence type="predicted"/>
<dbReference type="AlphaFoldDB" id="A0A967B8Q3"/>
<protein>
    <submittedName>
        <fullName evidence="1">Uncharacterized protein</fullName>
    </submittedName>
</protein>
<name>A0A967B8Q3_9PROT</name>
<evidence type="ECO:0000313" key="1">
    <source>
        <dbReference type="EMBL" id="NHO54765.1"/>
    </source>
</evidence>
<dbReference type="EMBL" id="WOTH01000032">
    <property type="protein sequence ID" value="NHO54765.1"/>
    <property type="molecule type" value="Genomic_DNA"/>
</dbReference>
<accession>A0A967B8Q3</accession>
<sequence length="122" mass="13004">MNEPVEAPSPPNISLALTGVTDVLCAQNGHTSDPSRDPTVLNHARSLLVALPSAERRVFVEEAIGKGGTSASLMQSAIEADADLRRWAADMERLALDDAIFAPSRLDLVRDVLVAEKRGASE</sequence>
<dbReference type="Proteomes" id="UP000597459">
    <property type="component" value="Unassembled WGS sequence"/>
</dbReference>
<evidence type="ECO:0000313" key="2">
    <source>
        <dbReference type="Proteomes" id="UP000597459"/>
    </source>
</evidence>